<dbReference type="InterPro" id="IPR025680">
    <property type="entry name" value="DddI"/>
</dbReference>
<name>A0A562V9J4_9ACTN</name>
<dbReference type="Proteomes" id="UP000321617">
    <property type="component" value="Unassembled WGS sequence"/>
</dbReference>
<keyword evidence="2" id="KW-1185">Reference proteome</keyword>
<reference evidence="1 2" key="1">
    <citation type="journal article" date="2013" name="Stand. Genomic Sci.">
        <title>Genomic Encyclopedia of Type Strains, Phase I: The one thousand microbial genomes (KMG-I) project.</title>
        <authorList>
            <person name="Kyrpides N.C."/>
            <person name="Woyke T."/>
            <person name="Eisen J.A."/>
            <person name="Garrity G."/>
            <person name="Lilburn T.G."/>
            <person name="Beck B.J."/>
            <person name="Whitman W.B."/>
            <person name="Hugenholtz P."/>
            <person name="Klenk H.P."/>
        </authorList>
    </citation>
    <scope>NUCLEOTIDE SEQUENCE [LARGE SCALE GENOMIC DNA]</scope>
    <source>
        <strain evidence="1 2">DSM 45044</strain>
    </source>
</reference>
<dbReference type="RefSeq" id="WP_147131724.1">
    <property type="nucleotide sequence ID" value="NZ_BAABIJ010000001.1"/>
</dbReference>
<dbReference type="OrthoDB" id="3404070at2"/>
<gene>
    <name evidence="1" type="ORF">LX16_0225</name>
</gene>
<evidence type="ECO:0000313" key="2">
    <source>
        <dbReference type="Proteomes" id="UP000321617"/>
    </source>
</evidence>
<dbReference type="EMBL" id="VLLL01000005">
    <property type="protein sequence ID" value="TWJ14540.1"/>
    <property type="molecule type" value="Genomic_DNA"/>
</dbReference>
<evidence type="ECO:0000313" key="1">
    <source>
        <dbReference type="EMBL" id="TWJ14540.1"/>
    </source>
</evidence>
<dbReference type="AlphaFoldDB" id="A0A562V9J4"/>
<comment type="caution">
    <text evidence="1">The sequence shown here is derived from an EMBL/GenBank/DDBJ whole genome shotgun (WGS) entry which is preliminary data.</text>
</comment>
<organism evidence="1 2">
    <name type="scientific">Stackebrandtia albiflava</name>
    <dbReference type="NCBI Taxonomy" id="406432"/>
    <lineage>
        <taxon>Bacteria</taxon>
        <taxon>Bacillati</taxon>
        <taxon>Actinomycetota</taxon>
        <taxon>Actinomycetes</taxon>
        <taxon>Glycomycetales</taxon>
        <taxon>Glycomycetaceae</taxon>
        <taxon>Stackebrandtia</taxon>
    </lineage>
</organism>
<protein>
    <submittedName>
        <fullName evidence="1">Immunity protein Imm1 of predicted polymorphic toxin system</fullName>
    </submittedName>
</protein>
<sequence>MTEDPRYGVFYGWGVVEPVADADRADEAIDVLMTRYGPTGHLVFGGFGPLLPDGSCQPVLDIAISHDDAAACLKWGESVAVEPCFTALPDEPRRFDDGVADVIEIPAEDLAVSRGRARRAVHEYLRTGRRPTCVEWR</sequence>
<dbReference type="Pfam" id="PF14430">
    <property type="entry name" value="Imm1"/>
    <property type="match status" value="1"/>
</dbReference>
<proteinExistence type="predicted"/>
<accession>A0A562V9J4</accession>